<feature type="transmembrane region" description="Helical" evidence="6">
    <location>
        <begin position="63"/>
        <end position="81"/>
    </location>
</feature>
<reference evidence="7" key="1">
    <citation type="submission" date="2014-06" db="EMBL/GenBank/DDBJ databases">
        <title>Key roles for freshwater Actinobacteria revealed by deep metagenomic sequencing.</title>
        <authorList>
            <person name="Ghai R."/>
            <person name="Mizuno C.M."/>
            <person name="Picazo A."/>
            <person name="Camacho A."/>
            <person name="Rodriguez-Valera F."/>
        </authorList>
    </citation>
    <scope>NUCLEOTIDE SEQUENCE</scope>
</reference>
<comment type="subcellular location">
    <subcellularLocation>
        <location evidence="1">Cell membrane</location>
        <topology evidence="1">Multi-pass membrane protein</topology>
    </subcellularLocation>
</comment>
<accession>A0A094PUE8</accession>
<comment type="caution">
    <text evidence="7">The sequence shown here is derived from an EMBL/GenBank/DDBJ whole genome shotgun (WGS) entry which is preliminary data.</text>
</comment>
<dbReference type="EMBL" id="JNSL01000136">
    <property type="protein sequence ID" value="KGA14772.1"/>
    <property type="molecule type" value="Genomic_DNA"/>
</dbReference>
<dbReference type="GO" id="GO:0005886">
    <property type="term" value="C:plasma membrane"/>
    <property type="evidence" value="ECO:0007669"/>
    <property type="project" value="UniProtKB-SubCell"/>
</dbReference>
<dbReference type="Pfam" id="PF03706">
    <property type="entry name" value="LPG_synthase_TM"/>
    <property type="match status" value="1"/>
</dbReference>
<evidence type="ECO:0000256" key="2">
    <source>
        <dbReference type="ARBA" id="ARBA00022475"/>
    </source>
</evidence>
<dbReference type="NCBIfam" id="TIGR00374">
    <property type="entry name" value="flippase-like domain"/>
    <property type="match status" value="1"/>
</dbReference>
<keyword evidence="4 6" id="KW-1133">Transmembrane helix</keyword>
<keyword evidence="2" id="KW-1003">Cell membrane</keyword>
<gene>
    <name evidence="7" type="ORF">GM51_16440</name>
</gene>
<dbReference type="InterPro" id="IPR022791">
    <property type="entry name" value="L-PG_synthase/AglD"/>
</dbReference>
<name>A0A094PUE8_9ZZZZ</name>
<evidence type="ECO:0000256" key="5">
    <source>
        <dbReference type="ARBA" id="ARBA00023136"/>
    </source>
</evidence>
<dbReference type="PANTHER" id="PTHR39087:SF2">
    <property type="entry name" value="UPF0104 MEMBRANE PROTEIN MJ1595"/>
    <property type="match status" value="1"/>
</dbReference>
<organism evidence="7">
    <name type="scientific">freshwater metagenome</name>
    <dbReference type="NCBI Taxonomy" id="449393"/>
    <lineage>
        <taxon>unclassified sequences</taxon>
        <taxon>metagenomes</taxon>
        <taxon>ecological metagenomes</taxon>
    </lineage>
</organism>
<sequence>MCSSHQTVERNTFGRCWTNPTFRRWSYPIGASAIVLALGVAGVRLRELLSSAFAQLGSLTLPALALVAACWFTMLVSRGIVYRLTHPHLRFHHGIVLDQVNLAAANGLPGGSVVGIAARMKICRHLGHGSEQAALTVFASGQAFAIGRWVCLLVIIGTSMILRGTNTIDLLQLGSALIALLISCIIWIVLSSDSRASQALLHFIENAITRTSRTQGAFRRARFRASVHRFRSGASELVRDRAPKLISAGALSALFGALILVVVIDDLSPSAISVLDVLRAYLIARVATSFIPTPGGVGVLDGAITAGLMSAGVEPSVAISAVIVYRAVTFALPIATGSLIYLVWRRKSNHHNEVEPDDDGATDSLLHAA</sequence>
<feature type="transmembrane region" description="Helical" evidence="6">
    <location>
        <begin position="170"/>
        <end position="190"/>
    </location>
</feature>
<evidence type="ECO:0000313" key="7">
    <source>
        <dbReference type="EMBL" id="KGA14772.1"/>
    </source>
</evidence>
<evidence type="ECO:0000256" key="3">
    <source>
        <dbReference type="ARBA" id="ARBA00022692"/>
    </source>
</evidence>
<feature type="transmembrane region" description="Helical" evidence="6">
    <location>
        <begin position="245"/>
        <end position="264"/>
    </location>
</feature>
<keyword evidence="5 6" id="KW-0472">Membrane</keyword>
<dbReference type="AlphaFoldDB" id="A0A094PUE8"/>
<keyword evidence="3 6" id="KW-0812">Transmembrane</keyword>
<feature type="transmembrane region" description="Helical" evidence="6">
    <location>
        <begin position="146"/>
        <end position="164"/>
    </location>
</feature>
<evidence type="ECO:0000256" key="6">
    <source>
        <dbReference type="SAM" id="Phobius"/>
    </source>
</evidence>
<evidence type="ECO:0000256" key="4">
    <source>
        <dbReference type="ARBA" id="ARBA00022989"/>
    </source>
</evidence>
<feature type="transmembrane region" description="Helical" evidence="6">
    <location>
        <begin position="317"/>
        <end position="344"/>
    </location>
</feature>
<protein>
    <submittedName>
        <fullName evidence="7">Uncharacterized protein</fullName>
    </submittedName>
</protein>
<evidence type="ECO:0000256" key="1">
    <source>
        <dbReference type="ARBA" id="ARBA00004651"/>
    </source>
</evidence>
<proteinExistence type="predicted"/>
<dbReference type="PANTHER" id="PTHR39087">
    <property type="entry name" value="UPF0104 MEMBRANE PROTEIN MJ1595"/>
    <property type="match status" value="1"/>
</dbReference>
<feature type="transmembrane region" description="Helical" evidence="6">
    <location>
        <begin position="25"/>
        <end position="43"/>
    </location>
</feature>